<sequence length="33" mass="3620">MCTLFESYQLVVSLEGAFFTSTRSKLPCASTVC</sequence>
<accession>A0A0E9RQG9</accession>
<dbReference type="EMBL" id="GBXM01077171">
    <property type="protein sequence ID" value="JAH31406.1"/>
    <property type="molecule type" value="Transcribed_RNA"/>
</dbReference>
<dbReference type="AlphaFoldDB" id="A0A0E9RQG9"/>
<organism evidence="1">
    <name type="scientific">Anguilla anguilla</name>
    <name type="common">European freshwater eel</name>
    <name type="synonym">Muraena anguilla</name>
    <dbReference type="NCBI Taxonomy" id="7936"/>
    <lineage>
        <taxon>Eukaryota</taxon>
        <taxon>Metazoa</taxon>
        <taxon>Chordata</taxon>
        <taxon>Craniata</taxon>
        <taxon>Vertebrata</taxon>
        <taxon>Euteleostomi</taxon>
        <taxon>Actinopterygii</taxon>
        <taxon>Neopterygii</taxon>
        <taxon>Teleostei</taxon>
        <taxon>Anguilliformes</taxon>
        <taxon>Anguillidae</taxon>
        <taxon>Anguilla</taxon>
    </lineage>
</organism>
<name>A0A0E9RQG9_ANGAN</name>
<evidence type="ECO:0000313" key="1">
    <source>
        <dbReference type="EMBL" id="JAH31406.1"/>
    </source>
</evidence>
<protein>
    <submittedName>
        <fullName evidence="1">Uncharacterized protein</fullName>
    </submittedName>
</protein>
<reference evidence="1" key="1">
    <citation type="submission" date="2014-11" db="EMBL/GenBank/DDBJ databases">
        <authorList>
            <person name="Amaro Gonzalez C."/>
        </authorList>
    </citation>
    <scope>NUCLEOTIDE SEQUENCE</scope>
</reference>
<proteinExistence type="predicted"/>
<reference evidence="1" key="2">
    <citation type="journal article" date="2015" name="Fish Shellfish Immunol.">
        <title>Early steps in the European eel (Anguilla anguilla)-Vibrio vulnificus interaction in the gills: Role of the RtxA13 toxin.</title>
        <authorList>
            <person name="Callol A."/>
            <person name="Pajuelo D."/>
            <person name="Ebbesson L."/>
            <person name="Teles M."/>
            <person name="MacKenzie S."/>
            <person name="Amaro C."/>
        </authorList>
    </citation>
    <scope>NUCLEOTIDE SEQUENCE</scope>
</reference>